<proteinExistence type="inferred from homology"/>
<keyword evidence="13" id="KW-1185">Reference proteome</keyword>
<keyword evidence="5 11" id="KW-1133">Transmembrane helix</keyword>
<evidence type="ECO:0000256" key="7">
    <source>
        <dbReference type="ARBA" id="ARBA00023136"/>
    </source>
</evidence>
<feature type="transmembrane region" description="Helical" evidence="11">
    <location>
        <begin position="26"/>
        <end position="46"/>
    </location>
</feature>
<dbReference type="GO" id="GO:0016020">
    <property type="term" value="C:membrane"/>
    <property type="evidence" value="ECO:0007669"/>
    <property type="project" value="TreeGrafter"/>
</dbReference>
<protein>
    <submittedName>
        <fullName evidence="12">Uncharacterized protein</fullName>
    </submittedName>
</protein>
<dbReference type="Gene3D" id="1.10.287.940">
    <property type="entry name" value="atp-gated p2x4 ion channel"/>
    <property type="match status" value="1"/>
</dbReference>
<evidence type="ECO:0000256" key="4">
    <source>
        <dbReference type="ARBA" id="ARBA00022692"/>
    </source>
</evidence>
<evidence type="ECO:0000256" key="2">
    <source>
        <dbReference type="ARBA" id="ARBA00009848"/>
    </source>
</evidence>
<name>A0A0D3J632_EMIH1</name>
<evidence type="ECO:0000313" key="12">
    <source>
        <dbReference type="EnsemblProtists" id="EOD18967"/>
    </source>
</evidence>
<evidence type="ECO:0000256" key="10">
    <source>
        <dbReference type="SAM" id="MobiDB-lite"/>
    </source>
</evidence>
<reference evidence="12" key="2">
    <citation type="submission" date="2024-10" db="UniProtKB">
        <authorList>
            <consortium name="EnsemblProtists"/>
        </authorList>
    </citation>
    <scope>IDENTIFICATION</scope>
</reference>
<comment type="subcellular location">
    <subcellularLocation>
        <location evidence="1">Endomembrane system</location>
    </subcellularLocation>
</comment>
<dbReference type="EnsemblProtists" id="EOD18967">
    <property type="protein sequence ID" value="EOD18967"/>
    <property type="gene ID" value="EMIHUDRAFT_458860"/>
</dbReference>
<organism evidence="12 13">
    <name type="scientific">Emiliania huxleyi (strain CCMP1516)</name>
    <dbReference type="NCBI Taxonomy" id="280463"/>
    <lineage>
        <taxon>Eukaryota</taxon>
        <taxon>Haptista</taxon>
        <taxon>Haptophyta</taxon>
        <taxon>Prymnesiophyceae</taxon>
        <taxon>Isochrysidales</taxon>
        <taxon>Noelaerhabdaceae</taxon>
        <taxon>Emiliania</taxon>
    </lineage>
</organism>
<dbReference type="GO" id="GO:0015267">
    <property type="term" value="F:channel activity"/>
    <property type="evidence" value="ECO:0007669"/>
    <property type="project" value="UniProtKB-ARBA"/>
</dbReference>
<dbReference type="Proteomes" id="UP000013827">
    <property type="component" value="Unassembled WGS sequence"/>
</dbReference>
<dbReference type="PANTHER" id="PTHR10125">
    <property type="entry name" value="P2X PURINOCEPTOR"/>
    <property type="match status" value="1"/>
</dbReference>
<evidence type="ECO:0000256" key="1">
    <source>
        <dbReference type="ARBA" id="ARBA00004308"/>
    </source>
</evidence>
<comment type="similarity">
    <text evidence="2">Belongs to the P2X receptor family.</text>
</comment>
<keyword evidence="3" id="KW-0813">Transport</keyword>
<feature type="region of interest" description="Disordered" evidence="10">
    <location>
        <begin position="394"/>
        <end position="431"/>
    </location>
</feature>
<dbReference type="GO" id="GO:0012505">
    <property type="term" value="C:endomembrane system"/>
    <property type="evidence" value="ECO:0007669"/>
    <property type="project" value="UniProtKB-SubCell"/>
</dbReference>
<evidence type="ECO:0000256" key="9">
    <source>
        <dbReference type="ARBA" id="ARBA00023303"/>
    </source>
</evidence>
<accession>A0A0D3J632</accession>
<dbReference type="HOGENOM" id="CLU_060033_0_0_1"/>
<keyword evidence="7 11" id="KW-0472">Membrane</keyword>
<dbReference type="PaxDb" id="2903-EOD18967"/>
<dbReference type="GO" id="GO:0007165">
    <property type="term" value="P:signal transduction"/>
    <property type="evidence" value="ECO:0007669"/>
    <property type="project" value="UniProtKB-ARBA"/>
</dbReference>
<dbReference type="RefSeq" id="XP_005771396.1">
    <property type="nucleotide sequence ID" value="XM_005771339.1"/>
</dbReference>
<reference evidence="13" key="1">
    <citation type="journal article" date="2013" name="Nature">
        <title>Pan genome of the phytoplankton Emiliania underpins its global distribution.</title>
        <authorList>
            <person name="Read B.A."/>
            <person name="Kegel J."/>
            <person name="Klute M.J."/>
            <person name="Kuo A."/>
            <person name="Lefebvre S.C."/>
            <person name="Maumus F."/>
            <person name="Mayer C."/>
            <person name="Miller J."/>
            <person name="Monier A."/>
            <person name="Salamov A."/>
            <person name="Young J."/>
            <person name="Aguilar M."/>
            <person name="Claverie J.M."/>
            <person name="Frickenhaus S."/>
            <person name="Gonzalez K."/>
            <person name="Herman E.K."/>
            <person name="Lin Y.C."/>
            <person name="Napier J."/>
            <person name="Ogata H."/>
            <person name="Sarno A.F."/>
            <person name="Shmutz J."/>
            <person name="Schroeder D."/>
            <person name="de Vargas C."/>
            <person name="Verret F."/>
            <person name="von Dassow P."/>
            <person name="Valentin K."/>
            <person name="Van de Peer Y."/>
            <person name="Wheeler G."/>
            <person name="Dacks J.B."/>
            <person name="Delwiche C.F."/>
            <person name="Dyhrman S.T."/>
            <person name="Glockner G."/>
            <person name="John U."/>
            <person name="Richards T."/>
            <person name="Worden A.Z."/>
            <person name="Zhang X."/>
            <person name="Grigoriev I.V."/>
            <person name="Allen A.E."/>
            <person name="Bidle K."/>
            <person name="Borodovsky M."/>
            <person name="Bowler C."/>
            <person name="Brownlee C."/>
            <person name="Cock J.M."/>
            <person name="Elias M."/>
            <person name="Gladyshev V.N."/>
            <person name="Groth M."/>
            <person name="Guda C."/>
            <person name="Hadaegh A."/>
            <person name="Iglesias-Rodriguez M.D."/>
            <person name="Jenkins J."/>
            <person name="Jones B.M."/>
            <person name="Lawson T."/>
            <person name="Leese F."/>
            <person name="Lindquist E."/>
            <person name="Lobanov A."/>
            <person name="Lomsadze A."/>
            <person name="Malik S.B."/>
            <person name="Marsh M.E."/>
            <person name="Mackinder L."/>
            <person name="Mock T."/>
            <person name="Mueller-Roeber B."/>
            <person name="Pagarete A."/>
            <person name="Parker M."/>
            <person name="Probert I."/>
            <person name="Quesneville H."/>
            <person name="Raines C."/>
            <person name="Rensing S.A."/>
            <person name="Riano-Pachon D.M."/>
            <person name="Richier S."/>
            <person name="Rokitta S."/>
            <person name="Shiraiwa Y."/>
            <person name="Soanes D.M."/>
            <person name="van der Giezen M."/>
            <person name="Wahlund T.M."/>
            <person name="Williams B."/>
            <person name="Wilson W."/>
            <person name="Wolfe G."/>
            <person name="Wurch L.L."/>
        </authorList>
    </citation>
    <scope>NUCLEOTIDE SEQUENCE</scope>
</reference>
<keyword evidence="8" id="KW-1071">Ligand-gated ion channel</keyword>
<dbReference type="GeneID" id="17264513"/>
<dbReference type="AlphaFoldDB" id="A0A0D3J632"/>
<dbReference type="PANTHER" id="PTHR10125:SF31">
    <property type="entry name" value="P2X RECEPTOR E"/>
    <property type="match status" value="1"/>
</dbReference>
<dbReference type="InterPro" id="IPR059116">
    <property type="entry name" value="P2X_receptor"/>
</dbReference>
<evidence type="ECO:0000256" key="8">
    <source>
        <dbReference type="ARBA" id="ARBA00023286"/>
    </source>
</evidence>
<evidence type="ECO:0000256" key="5">
    <source>
        <dbReference type="ARBA" id="ARBA00022989"/>
    </source>
</evidence>
<keyword evidence="4 11" id="KW-0812">Transmembrane</keyword>
<evidence type="ECO:0000256" key="11">
    <source>
        <dbReference type="SAM" id="Phobius"/>
    </source>
</evidence>
<dbReference type="STRING" id="2903.R1C9K5"/>
<keyword evidence="6" id="KW-0406">Ion transport</keyword>
<evidence type="ECO:0000256" key="3">
    <source>
        <dbReference type="ARBA" id="ARBA00022448"/>
    </source>
</evidence>
<sequence>MPIDLDSWCSYSTEKQIVVRHRWAGILYYSCCLFVLIYVVAVQIIANQGFTAFQALSGTVKGSFLPPASLSPVDSLHYCNQSAKRRGAAQPCVSWDASLTTQTYSNALLVGTRVTRRLQRRNASCGELQYGCAPWAQAPDDVVSAYVGDVESGTVLVQHSVSSQSALSLLPGGRDALDSFGPRKPATLTGADGTTVATVPCDGQRSEHDPRCGKGRGDLFTLGQLLAAAGVDLDAPSLSSVGETKRSAGVTLILSVDYRANLLTRSADYSYLVNASRLEAKATFFGSFASTFGAVPNATREVFSLHGVQLIFEQSGGLTSFDFFTLLLTFVSGLALVSISKSITNTFLLYLAPRRNEYRLFLRSQTPDFAPANQAERRALADLVASKRRKRAICDGQPAAPEQSTEQTLVSPLAPLSEEPTAPLRAGSRAE</sequence>
<dbReference type="KEGG" id="ehx:EMIHUDRAFT_458860"/>
<evidence type="ECO:0000313" key="13">
    <source>
        <dbReference type="Proteomes" id="UP000013827"/>
    </source>
</evidence>
<dbReference type="GO" id="GO:0070588">
    <property type="term" value="P:calcium ion transmembrane transport"/>
    <property type="evidence" value="ECO:0007669"/>
    <property type="project" value="TreeGrafter"/>
</dbReference>
<keyword evidence="9" id="KW-0407">Ion channel</keyword>
<evidence type="ECO:0000256" key="6">
    <source>
        <dbReference type="ARBA" id="ARBA00023065"/>
    </source>
</evidence>